<evidence type="ECO:0000313" key="1">
    <source>
        <dbReference type="EMBL" id="EKC70617.1"/>
    </source>
</evidence>
<feature type="non-terminal residue" evidence="1">
    <location>
        <position position="78"/>
    </location>
</feature>
<name>K1TBY7_9ZZZZ</name>
<dbReference type="EMBL" id="AJWZ01002565">
    <property type="protein sequence ID" value="EKC70617.1"/>
    <property type="molecule type" value="Genomic_DNA"/>
</dbReference>
<reference evidence="1" key="1">
    <citation type="journal article" date="2013" name="Environ. Microbiol.">
        <title>Microbiota from the distal guts of lean and obese adolescents exhibit partial functional redundancy besides clear differences in community structure.</title>
        <authorList>
            <person name="Ferrer M."/>
            <person name="Ruiz A."/>
            <person name="Lanza F."/>
            <person name="Haange S.B."/>
            <person name="Oberbach A."/>
            <person name="Till H."/>
            <person name="Bargiela R."/>
            <person name="Campoy C."/>
            <person name="Segura M.T."/>
            <person name="Richter M."/>
            <person name="von Bergen M."/>
            <person name="Seifert J."/>
            <person name="Suarez A."/>
        </authorList>
    </citation>
    <scope>NUCLEOTIDE SEQUENCE</scope>
</reference>
<sequence length="78" mass="9014">MKLPCRDCSCGFTALIILDKNDDISRRLDSVIHKVRWTDEELIGKLIIVDNGMSEEQLDICRNYCIENNFLEVAKPNE</sequence>
<accession>K1TBY7</accession>
<gene>
    <name evidence="1" type="ORF">OBE_03804</name>
</gene>
<proteinExistence type="predicted"/>
<organism evidence="1">
    <name type="scientific">human gut metagenome</name>
    <dbReference type="NCBI Taxonomy" id="408170"/>
    <lineage>
        <taxon>unclassified sequences</taxon>
        <taxon>metagenomes</taxon>
        <taxon>organismal metagenomes</taxon>
    </lineage>
</organism>
<comment type="caution">
    <text evidence="1">The sequence shown here is derived from an EMBL/GenBank/DDBJ whole genome shotgun (WGS) entry which is preliminary data.</text>
</comment>
<dbReference type="AlphaFoldDB" id="K1TBY7"/>
<protein>
    <submittedName>
        <fullName evidence="1">Uncharacterized protein</fullName>
    </submittedName>
</protein>